<dbReference type="SMART" id="SM01084">
    <property type="entry name" value="CKS"/>
    <property type="match status" value="1"/>
</dbReference>
<dbReference type="SUPFAM" id="SSF55729">
    <property type="entry name" value="Acyl-CoA N-acyltransferases (Nat)"/>
    <property type="match status" value="1"/>
</dbReference>
<comment type="similarity">
    <text evidence="2 10">Belongs to the CKS family.</text>
</comment>
<keyword evidence="7" id="KW-0539">Nucleus</keyword>
<protein>
    <recommendedName>
        <fullName evidence="10">Cyclin-dependent kinases regulatory subunit</fullName>
    </recommendedName>
</protein>
<keyword evidence="8 10" id="KW-0131">Cell cycle</keyword>
<evidence type="ECO:0000256" key="11">
    <source>
        <dbReference type="SAM" id="MobiDB-lite"/>
    </source>
</evidence>
<evidence type="ECO:0000256" key="3">
    <source>
        <dbReference type="ARBA" id="ARBA00022618"/>
    </source>
</evidence>
<dbReference type="Pfam" id="PF16135">
    <property type="entry name" value="TDBD"/>
    <property type="match status" value="2"/>
</dbReference>
<evidence type="ECO:0000256" key="7">
    <source>
        <dbReference type="ARBA" id="ARBA00023242"/>
    </source>
</evidence>
<dbReference type="EMBL" id="VAHF01000001">
    <property type="protein sequence ID" value="TXG73760.1"/>
    <property type="molecule type" value="Genomic_DNA"/>
</dbReference>
<keyword evidence="5 9" id="KW-0863">Zinc-finger</keyword>
<gene>
    <name evidence="13" type="ORF">EZV62_002339</name>
</gene>
<dbReference type="AlphaFoldDB" id="A0A5C7IWT9"/>
<dbReference type="PROSITE" id="PS50016">
    <property type="entry name" value="ZF_PHD_2"/>
    <property type="match status" value="1"/>
</dbReference>
<dbReference type="InterPro" id="IPR059153">
    <property type="entry name" value="NSD_PHD-1st"/>
</dbReference>
<feature type="compositionally biased region" description="Low complexity" evidence="11">
    <location>
        <begin position="650"/>
        <end position="660"/>
    </location>
</feature>
<dbReference type="GO" id="GO:0045944">
    <property type="term" value="P:positive regulation of transcription by RNA polymerase II"/>
    <property type="evidence" value="ECO:0007669"/>
    <property type="project" value="TreeGrafter"/>
</dbReference>
<feature type="region of interest" description="Disordered" evidence="11">
    <location>
        <begin position="630"/>
        <end position="662"/>
    </location>
</feature>
<dbReference type="Pfam" id="PF23011">
    <property type="entry name" value="PHD-1st_NSD"/>
    <property type="match status" value="1"/>
</dbReference>
<dbReference type="PANTHER" id="PTHR47025:SF2">
    <property type="entry name" value="AUTOIMMUNE REGULATOR"/>
    <property type="match status" value="1"/>
</dbReference>
<dbReference type="PANTHER" id="PTHR47025">
    <property type="entry name" value="AUTOIMMUNE REGULATOR"/>
    <property type="match status" value="1"/>
</dbReference>
<feature type="domain" description="PHD-type" evidence="12">
    <location>
        <begin position="766"/>
        <end position="811"/>
    </location>
</feature>
<evidence type="ECO:0000256" key="5">
    <source>
        <dbReference type="ARBA" id="ARBA00022771"/>
    </source>
</evidence>
<comment type="caution">
    <text evidence="13">The sequence shown here is derived from an EMBL/GenBank/DDBJ whole genome shotgun (WGS) entry which is preliminary data.</text>
</comment>
<dbReference type="PRINTS" id="PR00296">
    <property type="entry name" value="CYCLINKINASE"/>
</dbReference>
<dbReference type="InterPro" id="IPR000789">
    <property type="entry name" value="Cyclin-dep_kinase_reg-sub"/>
</dbReference>
<dbReference type="InterPro" id="IPR013083">
    <property type="entry name" value="Znf_RING/FYVE/PHD"/>
</dbReference>
<dbReference type="CDD" id="cd15539">
    <property type="entry name" value="PHD1_AIRE"/>
    <property type="match status" value="1"/>
</dbReference>
<comment type="subcellular location">
    <subcellularLocation>
        <location evidence="1">Nucleus</location>
    </subcellularLocation>
</comment>
<dbReference type="Proteomes" id="UP000323000">
    <property type="component" value="Chromosome 1"/>
</dbReference>
<dbReference type="SMART" id="SM00249">
    <property type="entry name" value="PHD"/>
    <property type="match status" value="2"/>
</dbReference>
<dbReference type="InterPro" id="IPR001965">
    <property type="entry name" value="Znf_PHD"/>
</dbReference>
<evidence type="ECO:0000256" key="4">
    <source>
        <dbReference type="ARBA" id="ARBA00022723"/>
    </source>
</evidence>
<dbReference type="InterPro" id="IPR019787">
    <property type="entry name" value="Znf_PHD-finger"/>
</dbReference>
<dbReference type="Pfam" id="PF01111">
    <property type="entry name" value="CKS"/>
    <property type="match status" value="1"/>
</dbReference>
<dbReference type="GO" id="GO:0051301">
    <property type="term" value="P:cell division"/>
    <property type="evidence" value="ECO:0007669"/>
    <property type="project" value="UniProtKB-UniRule"/>
</dbReference>
<evidence type="ECO:0000256" key="8">
    <source>
        <dbReference type="ARBA" id="ARBA00023306"/>
    </source>
</evidence>
<dbReference type="OrthoDB" id="1903104at2759"/>
<dbReference type="SUPFAM" id="SSF57903">
    <property type="entry name" value="FYVE/PHD zinc finger"/>
    <property type="match status" value="2"/>
</dbReference>
<dbReference type="InterPro" id="IPR036858">
    <property type="entry name" value="Cyclin-dep_kinase_reg-sub_sf"/>
</dbReference>
<dbReference type="SUPFAM" id="SSF55637">
    <property type="entry name" value="Cell cycle regulatory proteins"/>
    <property type="match status" value="1"/>
</dbReference>
<dbReference type="GO" id="GO:0000977">
    <property type="term" value="F:RNA polymerase II transcription regulatory region sequence-specific DNA binding"/>
    <property type="evidence" value="ECO:0007669"/>
    <property type="project" value="TreeGrafter"/>
</dbReference>
<dbReference type="PROSITE" id="PS01359">
    <property type="entry name" value="ZF_PHD_1"/>
    <property type="match status" value="1"/>
</dbReference>
<dbReference type="Gene3D" id="3.30.170.10">
    <property type="entry name" value="Cyclin-dependent kinase, regulatory subunit"/>
    <property type="match status" value="1"/>
</dbReference>
<dbReference type="GO" id="GO:0003682">
    <property type="term" value="F:chromatin binding"/>
    <property type="evidence" value="ECO:0007669"/>
    <property type="project" value="TreeGrafter"/>
</dbReference>
<evidence type="ECO:0000313" key="13">
    <source>
        <dbReference type="EMBL" id="TXG73760.1"/>
    </source>
</evidence>
<keyword evidence="3 10" id="KW-0132">Cell division</keyword>
<dbReference type="InterPro" id="IPR011011">
    <property type="entry name" value="Znf_FYVE_PHD"/>
</dbReference>
<keyword evidence="6" id="KW-0862">Zinc</keyword>
<dbReference type="InterPro" id="IPR032308">
    <property type="entry name" value="TDBD"/>
</dbReference>
<evidence type="ECO:0000256" key="2">
    <source>
        <dbReference type="ARBA" id="ARBA00007782"/>
    </source>
</evidence>
<dbReference type="Gene3D" id="3.30.40.10">
    <property type="entry name" value="Zinc/RING finger domain, C3HC4 (zinc finger)"/>
    <property type="match status" value="2"/>
</dbReference>
<dbReference type="GO" id="GO:0005737">
    <property type="term" value="C:cytoplasm"/>
    <property type="evidence" value="ECO:0007669"/>
    <property type="project" value="UniProtKB-ARBA"/>
</dbReference>
<name>A0A5C7IWT9_9ROSI</name>
<evidence type="ECO:0000256" key="6">
    <source>
        <dbReference type="ARBA" id="ARBA00022833"/>
    </source>
</evidence>
<keyword evidence="14" id="KW-1185">Reference proteome</keyword>
<reference evidence="14" key="1">
    <citation type="journal article" date="2019" name="Gigascience">
        <title>De novo genome assembly of the endangered Acer yangbiense, a plant species with extremely small populations endemic to Yunnan Province, China.</title>
        <authorList>
            <person name="Yang J."/>
            <person name="Wariss H.M."/>
            <person name="Tao L."/>
            <person name="Zhang R."/>
            <person name="Yun Q."/>
            <person name="Hollingsworth P."/>
            <person name="Dao Z."/>
            <person name="Luo G."/>
            <person name="Guo H."/>
            <person name="Ma Y."/>
            <person name="Sun W."/>
        </authorList>
    </citation>
    <scope>NUCLEOTIDE SEQUENCE [LARGE SCALE GENOMIC DNA]</scope>
    <source>
        <strain evidence="14">cv. Malutang</strain>
    </source>
</reference>
<dbReference type="FunFam" id="3.30.170.10:FF:000003">
    <property type="entry name" value="Cyclin-dependent kinases regulatory subunit"/>
    <property type="match status" value="1"/>
</dbReference>
<dbReference type="GO" id="GO:0008270">
    <property type="term" value="F:zinc ion binding"/>
    <property type="evidence" value="ECO:0007669"/>
    <property type="project" value="UniProtKB-KW"/>
</dbReference>
<comment type="function">
    <text evidence="10">Binds to the catalytic subunit of the cyclin dependent kinases and is essential for their biological function.</text>
</comment>
<keyword evidence="4" id="KW-0479">Metal-binding</keyword>
<dbReference type="InterPro" id="IPR019786">
    <property type="entry name" value="Zinc_finger_PHD-type_CS"/>
</dbReference>
<evidence type="ECO:0000256" key="9">
    <source>
        <dbReference type="PROSITE-ProRule" id="PRU00146"/>
    </source>
</evidence>
<dbReference type="GO" id="GO:0016538">
    <property type="term" value="F:cyclin-dependent protein serine/threonine kinase regulator activity"/>
    <property type="evidence" value="ECO:0007669"/>
    <property type="project" value="InterPro"/>
</dbReference>
<dbReference type="PROSITE" id="PS00944">
    <property type="entry name" value="CKS_1"/>
    <property type="match status" value="1"/>
</dbReference>
<organism evidence="13 14">
    <name type="scientific">Acer yangbiense</name>
    <dbReference type="NCBI Taxonomy" id="1000413"/>
    <lineage>
        <taxon>Eukaryota</taxon>
        <taxon>Viridiplantae</taxon>
        <taxon>Streptophyta</taxon>
        <taxon>Embryophyta</taxon>
        <taxon>Tracheophyta</taxon>
        <taxon>Spermatophyta</taxon>
        <taxon>Magnoliopsida</taxon>
        <taxon>eudicotyledons</taxon>
        <taxon>Gunneridae</taxon>
        <taxon>Pentapetalae</taxon>
        <taxon>rosids</taxon>
        <taxon>malvids</taxon>
        <taxon>Sapindales</taxon>
        <taxon>Sapindaceae</taxon>
        <taxon>Hippocastanoideae</taxon>
        <taxon>Acereae</taxon>
        <taxon>Acer</taxon>
    </lineage>
</organism>
<dbReference type="InterPro" id="IPR056511">
    <property type="entry name" value="IDM1_C"/>
</dbReference>
<evidence type="ECO:0000256" key="10">
    <source>
        <dbReference type="RuleBase" id="RU311113"/>
    </source>
</evidence>
<dbReference type="InterPro" id="IPR016181">
    <property type="entry name" value="Acyl_CoA_acyltransferase"/>
</dbReference>
<dbReference type="GO" id="GO:0042393">
    <property type="term" value="F:histone binding"/>
    <property type="evidence" value="ECO:0007669"/>
    <property type="project" value="TreeGrafter"/>
</dbReference>
<evidence type="ECO:0000256" key="1">
    <source>
        <dbReference type="ARBA" id="ARBA00004123"/>
    </source>
</evidence>
<accession>A0A5C7IWT9</accession>
<evidence type="ECO:0000259" key="12">
    <source>
        <dbReference type="PROSITE" id="PS50016"/>
    </source>
</evidence>
<dbReference type="Pfam" id="PF23209">
    <property type="entry name" value="IDM1_C"/>
    <property type="match status" value="1"/>
</dbReference>
<dbReference type="GO" id="GO:0005634">
    <property type="term" value="C:nucleus"/>
    <property type="evidence" value="ECO:0007669"/>
    <property type="project" value="UniProtKB-SubCell"/>
</dbReference>
<feature type="region of interest" description="Disordered" evidence="11">
    <location>
        <begin position="38"/>
        <end position="61"/>
    </location>
</feature>
<sequence length="1241" mass="138674">MANGADSEDKFVVRSKIRPCSKREFEFVMRNQKDYPYVARTRSRQAQDNVESGDGLGSPQNKKLKTYVLRKKRMEGIGGFVGLDKETEVLSEEEAKSDVVDVDVVEAKVDSTPVCEREDDLEKGLIGEKEVLVYEEEGQCEYDQVEDEKSEPETAVDDFEKEKINECDKGSMDDVVEDRYEKIEQEENLKEMENWLMDFEKENNDEFFKSLMGEGMIQEEMNELENAVIGAQKEVYDVCDEYLMDFEEDRCEEKHQEQVNEPEKTTGVYVVEDEKSAPDNAIIDKCFRELTYVEEVVHKEMVAEKENEPEKAIGVGEEKNNDTESGFVENALLKRLLVTNESDNLCEEGTSAIEPIVAGGNDEEKVPNGVVERLLETKESDNLCEEGTSAIGPIVVGGNDEEKVPNGVVERPLRRFTRSMLQQKVDSVVNDIGNEKDAKEVLDGGDDGVAITSAKKAVRKFYTKLKDFLDLGILEGMSVKYIRSAKGKGTGVTGLQGVIKGPGILCFCDDCKGNEVVSPNVFELHAGSSNKRPPEYIYLENGKTLRDVMNVCKVSPLETLEEALQIVIGSSTKTSAFCLNCRGSIMESGMGVPMLLCNTCTELKESLVDSVGLTDTNACMELIESQVGSVGLTDTSEGSPEPKSVRKSSHSTSKSSCSSKLQGKITRKDLRMHKLVFEKDGLPDGTEVAYFVRGQVVAMTLSYKFGCGIMCSCCNSEVSPSQFEAHAGWASRRKPFHHIFTSNGVSLHEFSVLLSREQEIPSKENDDLCGLCMDGGNLLCCDTCPRAFHLDCLGLAKIPSGTWYCKYCSNALQNEKSVEHNANAIAAGRVPGVDPIAQITNRCIRIVKSPDFELGGCVLCRSGFGSRTVMLCDQCEREYHVGCLKENGMEDLKELPEGKWLCCAECKRTNLALQKLICRGEEKLPDTCMNVIKKKREEVDACSATDVDVRWRVLKGKKVDTSDCGGLRTLLSKAVAIFHDCFDPIIESVSKTDLIPSMVYGRSLKTQDFHGMYCAILTVNQVVVSAGIFRIFGEEVAELPLVATSKDSQGQGYFQSLFSCIEKLLGFLHVKNLVLPSASEAESIWTNKFGFDKMTEEEKRLPFDNLPGNIYAAEEGTEIPFCWQVSRGMKNGETIVCELESDRSFVITNRNRNMGQIQYSEKYFDDAYEYRHVVLPPDVAKLLPKNRLLSETEWRAIGVQQSRGWVHYAVHRPEPHIMLFRRPLNYQQQQENQAQQSLLAK</sequence>
<proteinExistence type="inferred from homology"/>
<evidence type="ECO:0000313" key="14">
    <source>
        <dbReference type="Proteomes" id="UP000323000"/>
    </source>
</evidence>